<evidence type="ECO:0000313" key="3">
    <source>
        <dbReference type="Proteomes" id="UP001595533"/>
    </source>
</evidence>
<dbReference type="PROSITE" id="PS50043">
    <property type="entry name" value="HTH_LUXR_2"/>
    <property type="match status" value="1"/>
</dbReference>
<dbReference type="CDD" id="cd06170">
    <property type="entry name" value="LuxR_C_like"/>
    <property type="match status" value="1"/>
</dbReference>
<reference evidence="3" key="1">
    <citation type="journal article" date="2019" name="Int. J. Syst. Evol. Microbiol.">
        <title>The Global Catalogue of Microorganisms (GCM) 10K type strain sequencing project: providing services to taxonomists for standard genome sequencing and annotation.</title>
        <authorList>
            <consortium name="The Broad Institute Genomics Platform"/>
            <consortium name="The Broad Institute Genome Sequencing Center for Infectious Disease"/>
            <person name="Wu L."/>
            <person name="Ma J."/>
        </authorList>
    </citation>
    <scope>NUCLEOTIDE SEQUENCE [LARGE SCALE GENOMIC DNA]</scope>
    <source>
        <strain evidence="3">KCTC 42953</strain>
    </source>
</reference>
<dbReference type="PRINTS" id="PR00038">
    <property type="entry name" value="HTHLUXR"/>
</dbReference>
<protein>
    <submittedName>
        <fullName evidence="2">Alpha/beta fold hydrolase</fullName>
    </submittedName>
</protein>
<dbReference type="Gene3D" id="3.40.50.1820">
    <property type="entry name" value="alpha/beta hydrolase"/>
    <property type="match status" value="1"/>
</dbReference>
<dbReference type="Proteomes" id="UP001595533">
    <property type="component" value="Unassembled WGS sequence"/>
</dbReference>
<dbReference type="Pfam" id="PF00196">
    <property type="entry name" value="GerE"/>
    <property type="match status" value="1"/>
</dbReference>
<feature type="domain" description="HTH luxR-type" evidence="1">
    <location>
        <begin position="291"/>
        <end position="352"/>
    </location>
</feature>
<gene>
    <name evidence="2" type="ORF">ACFODZ_10610</name>
</gene>
<dbReference type="PRINTS" id="PR00111">
    <property type="entry name" value="ABHYDROLASE"/>
</dbReference>
<name>A0ABV7J981_9GAMM</name>
<dbReference type="SUPFAM" id="SSF53474">
    <property type="entry name" value="alpha/beta-Hydrolases"/>
    <property type="match status" value="1"/>
</dbReference>
<organism evidence="2 3">
    <name type="scientific">Marinicella sediminis</name>
    <dbReference type="NCBI Taxonomy" id="1792834"/>
    <lineage>
        <taxon>Bacteria</taxon>
        <taxon>Pseudomonadati</taxon>
        <taxon>Pseudomonadota</taxon>
        <taxon>Gammaproteobacteria</taxon>
        <taxon>Lysobacterales</taxon>
        <taxon>Marinicellaceae</taxon>
        <taxon>Marinicella</taxon>
    </lineage>
</organism>
<dbReference type="InterPro" id="IPR000792">
    <property type="entry name" value="Tscrpt_reg_LuxR_C"/>
</dbReference>
<dbReference type="InterPro" id="IPR036388">
    <property type="entry name" value="WH-like_DNA-bd_sf"/>
</dbReference>
<dbReference type="Gene3D" id="1.10.10.10">
    <property type="entry name" value="Winged helix-like DNA-binding domain superfamily/Winged helix DNA-binding domain"/>
    <property type="match status" value="1"/>
</dbReference>
<dbReference type="InterPro" id="IPR016032">
    <property type="entry name" value="Sig_transdc_resp-reg_C-effctor"/>
</dbReference>
<evidence type="ECO:0000313" key="2">
    <source>
        <dbReference type="EMBL" id="MFC3194689.1"/>
    </source>
</evidence>
<proteinExistence type="predicted"/>
<dbReference type="PROSITE" id="PS00622">
    <property type="entry name" value="HTH_LUXR_1"/>
    <property type="match status" value="1"/>
</dbReference>
<dbReference type="SMART" id="SM00421">
    <property type="entry name" value="HTH_LUXR"/>
    <property type="match status" value="1"/>
</dbReference>
<accession>A0ABV7J981</accession>
<keyword evidence="2" id="KW-0378">Hydrolase</keyword>
<dbReference type="InterPro" id="IPR050471">
    <property type="entry name" value="AB_hydrolase"/>
</dbReference>
<dbReference type="GO" id="GO:0016787">
    <property type="term" value="F:hydrolase activity"/>
    <property type="evidence" value="ECO:0007669"/>
    <property type="project" value="UniProtKB-KW"/>
</dbReference>
<dbReference type="InterPro" id="IPR029058">
    <property type="entry name" value="AB_hydrolase_fold"/>
</dbReference>
<dbReference type="InterPro" id="IPR000073">
    <property type="entry name" value="AB_hydrolase_1"/>
</dbReference>
<evidence type="ECO:0000259" key="1">
    <source>
        <dbReference type="PROSITE" id="PS50043"/>
    </source>
</evidence>
<sequence>MKHQQEIHFSASKDQVRIAYSVTGTGPVLVKAANWLSHIEYDWNSPVWQHWLNDLSDHTTLIRYDERGCGLSDRDVCDLSFESWVDDLETVVDAVGVDRFPLLGVSQGGAVAIAYAVRHPERVSHLILYGAYGRGRLVRDPSPQSHEEADTMRSLIKLGWGREHDAFRQVFSSQFMPGGTLEQLRAFNELQRISCSAESAARFLDEFNQIDVMDLAAKVQCPTLVMHARGDLRVAFDEGRLLAAQIPGARFVPLESDNHVLLNEPMWEVFMQRLLPFINEPSAEAPQPLMLAYLTPRETEVLEYIARGLDNASISAHLGLQEKTVRNHITHIFDKLAVESRAQAIVMARDAGMGKSPKS</sequence>
<dbReference type="PANTHER" id="PTHR43433:SF8">
    <property type="entry name" value="BIFUNCTIONAL LIPASE_ADENYLATE CYCLASE LIPJ"/>
    <property type="match status" value="1"/>
</dbReference>
<comment type="caution">
    <text evidence="2">The sequence shown here is derived from an EMBL/GenBank/DDBJ whole genome shotgun (WGS) entry which is preliminary data.</text>
</comment>
<dbReference type="Pfam" id="PF00561">
    <property type="entry name" value="Abhydrolase_1"/>
    <property type="match status" value="1"/>
</dbReference>
<dbReference type="PANTHER" id="PTHR43433">
    <property type="entry name" value="HYDROLASE, ALPHA/BETA FOLD FAMILY PROTEIN"/>
    <property type="match status" value="1"/>
</dbReference>
<keyword evidence="3" id="KW-1185">Reference proteome</keyword>
<dbReference type="EMBL" id="JBHRTS010000005">
    <property type="protein sequence ID" value="MFC3194689.1"/>
    <property type="molecule type" value="Genomic_DNA"/>
</dbReference>
<dbReference type="RefSeq" id="WP_077410742.1">
    <property type="nucleotide sequence ID" value="NZ_JBHRTS010000005.1"/>
</dbReference>
<dbReference type="SUPFAM" id="SSF46894">
    <property type="entry name" value="C-terminal effector domain of the bipartite response regulators"/>
    <property type="match status" value="1"/>
</dbReference>